<keyword evidence="3" id="KW-1185">Reference proteome</keyword>
<feature type="transmembrane region" description="Helical" evidence="1">
    <location>
        <begin position="24"/>
        <end position="46"/>
    </location>
</feature>
<sequence length="279" mass="29198">MTKLPIIQIVSHALKMPLSAPAPYLKAIGLLVGVVALFIGALIFVVDASLLQAFQEIAQQGTGDPNAMAEHIGAMGSLFLIALIFGILMLLATSHLFNVGVRVGAYGKEGARFGSFGEAMGAAGVNSLKFFFIGILLVIVSIVIIMVFAALGLGPSFAEQAAAGADLAESTRATLMNNIIVVIVSCVVYSLFSANLTQTALRSDKEGMSHPHTVDFAIVLVLLYAIVLVPVTLAGLAGSMVLMQALNVVLGLVVAIAIGTAHGIRYRICMAENEQKVFE</sequence>
<proteinExistence type="predicted"/>
<evidence type="ECO:0008006" key="4">
    <source>
        <dbReference type="Google" id="ProtNLM"/>
    </source>
</evidence>
<keyword evidence="1" id="KW-1133">Transmembrane helix</keyword>
<reference evidence="3" key="1">
    <citation type="journal article" date="2019" name="Int. J. Syst. Evol. Microbiol.">
        <title>The Global Catalogue of Microorganisms (GCM) 10K type strain sequencing project: providing services to taxonomists for standard genome sequencing and annotation.</title>
        <authorList>
            <consortium name="The Broad Institute Genomics Platform"/>
            <consortium name="The Broad Institute Genome Sequencing Center for Infectious Disease"/>
            <person name="Wu L."/>
            <person name="Ma J."/>
        </authorList>
    </citation>
    <scope>NUCLEOTIDE SEQUENCE [LARGE SCALE GENOMIC DNA]</scope>
    <source>
        <strain evidence="3">CGMCC 1.15304</strain>
    </source>
</reference>
<dbReference type="Proteomes" id="UP001595776">
    <property type="component" value="Unassembled WGS sequence"/>
</dbReference>
<keyword evidence="1" id="KW-0812">Transmembrane</keyword>
<name>A0ABV8U6W9_9PROT</name>
<feature type="transmembrane region" description="Helical" evidence="1">
    <location>
        <begin position="72"/>
        <end position="92"/>
    </location>
</feature>
<dbReference type="EMBL" id="JBHSCR010000002">
    <property type="protein sequence ID" value="MFC4346941.1"/>
    <property type="molecule type" value="Genomic_DNA"/>
</dbReference>
<keyword evidence="1" id="KW-0472">Membrane</keyword>
<feature type="transmembrane region" description="Helical" evidence="1">
    <location>
        <begin position="213"/>
        <end position="235"/>
    </location>
</feature>
<evidence type="ECO:0000313" key="2">
    <source>
        <dbReference type="EMBL" id="MFC4346941.1"/>
    </source>
</evidence>
<comment type="caution">
    <text evidence="2">The sequence shown here is derived from an EMBL/GenBank/DDBJ whole genome shotgun (WGS) entry which is preliminary data.</text>
</comment>
<feature type="transmembrane region" description="Helical" evidence="1">
    <location>
        <begin position="173"/>
        <end position="192"/>
    </location>
</feature>
<organism evidence="2 3">
    <name type="scientific">Kordiimonas lipolytica</name>
    <dbReference type="NCBI Taxonomy" id="1662421"/>
    <lineage>
        <taxon>Bacteria</taxon>
        <taxon>Pseudomonadati</taxon>
        <taxon>Pseudomonadota</taxon>
        <taxon>Alphaproteobacteria</taxon>
        <taxon>Kordiimonadales</taxon>
        <taxon>Kordiimonadaceae</taxon>
        <taxon>Kordiimonas</taxon>
    </lineage>
</organism>
<accession>A0ABV8U6W9</accession>
<evidence type="ECO:0000256" key="1">
    <source>
        <dbReference type="SAM" id="Phobius"/>
    </source>
</evidence>
<feature type="transmembrane region" description="Helical" evidence="1">
    <location>
        <begin position="130"/>
        <end position="153"/>
    </location>
</feature>
<gene>
    <name evidence="2" type="ORF">ACFO5Q_03695</name>
</gene>
<dbReference type="RefSeq" id="WP_068147663.1">
    <property type="nucleotide sequence ID" value="NZ_JBHSCR010000002.1"/>
</dbReference>
<protein>
    <recommendedName>
        <fullName evidence="4">Membrane domain of glycerophosphoryl diester phosphodiesterase</fullName>
    </recommendedName>
</protein>
<evidence type="ECO:0000313" key="3">
    <source>
        <dbReference type="Proteomes" id="UP001595776"/>
    </source>
</evidence>
<feature type="transmembrane region" description="Helical" evidence="1">
    <location>
        <begin position="241"/>
        <end position="261"/>
    </location>
</feature>